<sequence>GSPTNYNHHHHHHLGPLPCCYRSTYRPPRTRAWRTLRLSLARPLSIFQVPSLPRVALPTSLSMSS</sequence>
<protein>
    <submittedName>
        <fullName evidence="1">Uncharacterized protein</fullName>
    </submittedName>
</protein>
<dbReference type="HOGENOM" id="CLU_2855826_0_0_1"/>
<dbReference type="AlphaFoldDB" id="H1W355"/>
<feature type="non-terminal residue" evidence="1">
    <location>
        <position position="1"/>
    </location>
</feature>
<dbReference type="Proteomes" id="UP000007174">
    <property type="component" value="Unassembled WGS sequence"/>
</dbReference>
<reference evidence="2" key="1">
    <citation type="journal article" date="2012" name="Nat. Genet.">
        <title>Lifestyle transitions in plant pathogenic Colletotrichum fungi deciphered by genome and transcriptome analyses.</title>
        <authorList>
            <person name="O'Connell R.J."/>
            <person name="Thon M.R."/>
            <person name="Hacquard S."/>
            <person name="Amyotte S.G."/>
            <person name="Kleemann J."/>
            <person name="Torres M.F."/>
            <person name="Damm U."/>
            <person name="Buiate E.A."/>
            <person name="Epstein L."/>
            <person name="Alkan N."/>
            <person name="Altmueller J."/>
            <person name="Alvarado-Balderrama L."/>
            <person name="Bauser C.A."/>
            <person name="Becker C."/>
            <person name="Birren B.W."/>
            <person name="Chen Z."/>
            <person name="Choi J."/>
            <person name="Crouch J.A."/>
            <person name="Duvick J.P."/>
            <person name="Farman M.A."/>
            <person name="Gan P."/>
            <person name="Heiman D."/>
            <person name="Henrissat B."/>
            <person name="Howard R.J."/>
            <person name="Kabbage M."/>
            <person name="Koch C."/>
            <person name="Kracher B."/>
            <person name="Kubo Y."/>
            <person name="Law A.D."/>
            <person name="Lebrun M.-H."/>
            <person name="Lee Y.-H."/>
            <person name="Miyara I."/>
            <person name="Moore N."/>
            <person name="Neumann U."/>
            <person name="Nordstroem K."/>
            <person name="Panaccione D.G."/>
            <person name="Panstruga R."/>
            <person name="Place M."/>
            <person name="Proctor R.H."/>
            <person name="Prusky D."/>
            <person name="Rech G."/>
            <person name="Reinhardt R."/>
            <person name="Rollins J.A."/>
            <person name="Rounsley S."/>
            <person name="Schardl C.L."/>
            <person name="Schwartz D.C."/>
            <person name="Shenoy N."/>
            <person name="Shirasu K."/>
            <person name="Sikhakolli U.R."/>
            <person name="Stueber K."/>
            <person name="Sukno S.A."/>
            <person name="Sweigard J.A."/>
            <person name="Takano Y."/>
            <person name="Takahara H."/>
            <person name="Trail F."/>
            <person name="van der Does H.C."/>
            <person name="Voll L.M."/>
            <person name="Will I."/>
            <person name="Young S."/>
            <person name="Zeng Q."/>
            <person name="Zhang J."/>
            <person name="Zhou S."/>
            <person name="Dickman M.B."/>
            <person name="Schulze-Lefert P."/>
            <person name="Ver Loren van Themaat E."/>
            <person name="Ma L.-J."/>
            <person name="Vaillancourt L.J."/>
        </authorList>
    </citation>
    <scope>NUCLEOTIDE SEQUENCE [LARGE SCALE GENOMIC DNA]</scope>
    <source>
        <strain evidence="2">IMI 349063</strain>
    </source>
</reference>
<gene>
    <name evidence="1" type="ORF">CH063_15508</name>
</gene>
<evidence type="ECO:0000313" key="1">
    <source>
        <dbReference type="EMBL" id="CCF46918.1"/>
    </source>
</evidence>
<accession>H1W355</accession>
<feature type="non-terminal residue" evidence="1">
    <location>
        <position position="65"/>
    </location>
</feature>
<organism evidence="1 2">
    <name type="scientific">Colletotrichum higginsianum (strain IMI 349063)</name>
    <name type="common">Crucifer anthracnose fungus</name>
    <dbReference type="NCBI Taxonomy" id="759273"/>
    <lineage>
        <taxon>Eukaryota</taxon>
        <taxon>Fungi</taxon>
        <taxon>Dikarya</taxon>
        <taxon>Ascomycota</taxon>
        <taxon>Pezizomycotina</taxon>
        <taxon>Sordariomycetes</taxon>
        <taxon>Hypocreomycetidae</taxon>
        <taxon>Glomerellales</taxon>
        <taxon>Glomerellaceae</taxon>
        <taxon>Colletotrichum</taxon>
        <taxon>Colletotrichum destructivum species complex</taxon>
    </lineage>
</organism>
<evidence type="ECO:0000313" key="2">
    <source>
        <dbReference type="Proteomes" id="UP000007174"/>
    </source>
</evidence>
<name>H1W355_COLHI</name>
<dbReference type="EMBL" id="CACQ02009182">
    <property type="protein sequence ID" value="CCF46918.1"/>
    <property type="molecule type" value="Genomic_DNA"/>
</dbReference>
<proteinExistence type="predicted"/>